<evidence type="ECO:0008006" key="3">
    <source>
        <dbReference type="Google" id="ProtNLM"/>
    </source>
</evidence>
<dbReference type="InterPro" id="IPR001447">
    <property type="entry name" value="Arylamine_N-AcTrfase"/>
</dbReference>
<dbReference type="InterPro" id="IPR038765">
    <property type="entry name" value="Papain-like_cys_pep_sf"/>
</dbReference>
<accession>A0A382TSP2</accession>
<comment type="similarity">
    <text evidence="1">Belongs to the arylamine N-acetyltransferase family.</text>
</comment>
<dbReference type="Gene3D" id="3.30.2140.10">
    <property type="entry name" value="Arylamine N-acetyltransferase"/>
    <property type="match status" value="1"/>
</dbReference>
<organism evidence="2">
    <name type="scientific">marine metagenome</name>
    <dbReference type="NCBI Taxonomy" id="408172"/>
    <lineage>
        <taxon>unclassified sequences</taxon>
        <taxon>metagenomes</taxon>
        <taxon>ecological metagenomes</taxon>
    </lineage>
</organism>
<dbReference type="PANTHER" id="PTHR11786:SF0">
    <property type="entry name" value="ARYLAMINE N-ACETYLTRANSFERASE 4-RELATED"/>
    <property type="match status" value="1"/>
</dbReference>
<dbReference type="PRINTS" id="PR01543">
    <property type="entry name" value="ANATRNSFRASE"/>
</dbReference>
<proteinExistence type="inferred from homology"/>
<dbReference type="Pfam" id="PF00797">
    <property type="entry name" value="Acetyltransf_2"/>
    <property type="match status" value="1"/>
</dbReference>
<feature type="non-terminal residue" evidence="2">
    <location>
        <position position="1"/>
    </location>
</feature>
<evidence type="ECO:0000256" key="1">
    <source>
        <dbReference type="ARBA" id="ARBA00006547"/>
    </source>
</evidence>
<reference evidence="2" key="1">
    <citation type="submission" date="2018-05" db="EMBL/GenBank/DDBJ databases">
        <authorList>
            <person name="Lanie J.A."/>
            <person name="Ng W.-L."/>
            <person name="Kazmierczak K.M."/>
            <person name="Andrzejewski T.M."/>
            <person name="Davidsen T.M."/>
            <person name="Wayne K.J."/>
            <person name="Tettelin H."/>
            <person name="Glass J.I."/>
            <person name="Rusch D."/>
            <person name="Podicherti R."/>
            <person name="Tsui H.-C.T."/>
            <person name="Winkler M.E."/>
        </authorList>
    </citation>
    <scope>NUCLEOTIDE SEQUENCE</scope>
</reference>
<gene>
    <name evidence="2" type="ORF">METZ01_LOCUS377481</name>
</gene>
<sequence>VTKSIYAFSKNQLDLYLNRIGIAERPSHTVAGIQQLGSAHFFSIPFENFGSHLKEKDDLQIDNLFDKLVVRQRGGICYEQNLVLAAALGGLGFEYELLSGQMASRDGHFGPPFDHLTLRVFLNKEYLVDIGNGETFTAPLNFEGNWVPQERGGAYRIVTDGKQSYRVEQHTKNNQVQTVYLFNGKPQEIEAFEPMWRFHSESPESHFARGWIATLPQTNGGRLTVAKGMEMETTPKGMERHAIGSAQKIKKILKEKFKMKDISIPRRWFK</sequence>
<evidence type="ECO:0000313" key="2">
    <source>
        <dbReference type="EMBL" id="SVD24627.1"/>
    </source>
</evidence>
<name>A0A382TSP2_9ZZZZ</name>
<dbReference type="AlphaFoldDB" id="A0A382TSP2"/>
<dbReference type="EMBL" id="UINC01138587">
    <property type="protein sequence ID" value="SVD24627.1"/>
    <property type="molecule type" value="Genomic_DNA"/>
</dbReference>
<protein>
    <recommendedName>
        <fullName evidence="3">Arylamine N-acetyltransferase</fullName>
    </recommendedName>
</protein>
<dbReference type="SUPFAM" id="SSF54001">
    <property type="entry name" value="Cysteine proteinases"/>
    <property type="match status" value="1"/>
</dbReference>
<dbReference type="Gene3D" id="2.40.128.150">
    <property type="entry name" value="Cysteine proteinases"/>
    <property type="match status" value="1"/>
</dbReference>
<dbReference type="PANTHER" id="PTHR11786">
    <property type="entry name" value="N-HYDROXYARYLAMINE O-ACETYLTRANSFERASE"/>
    <property type="match status" value="1"/>
</dbReference>
<dbReference type="GO" id="GO:0016407">
    <property type="term" value="F:acetyltransferase activity"/>
    <property type="evidence" value="ECO:0007669"/>
    <property type="project" value="InterPro"/>
</dbReference>